<dbReference type="KEGG" id="gur:Gura_3053"/>
<accession>A5G606</accession>
<dbReference type="PANTHER" id="PTHR43861">
    <property type="entry name" value="TRANS-ACONITATE 2-METHYLTRANSFERASE-RELATED"/>
    <property type="match status" value="1"/>
</dbReference>
<evidence type="ECO:0000256" key="1">
    <source>
        <dbReference type="SAM" id="Phobius"/>
    </source>
</evidence>
<dbReference type="AlphaFoldDB" id="A5G606"/>
<keyword evidence="1" id="KW-0472">Membrane</keyword>
<keyword evidence="2" id="KW-0808">Transferase</keyword>
<proteinExistence type="predicted"/>
<name>A5G606_GEOUR</name>
<dbReference type="GO" id="GO:0032259">
    <property type="term" value="P:methylation"/>
    <property type="evidence" value="ECO:0007669"/>
    <property type="project" value="UniProtKB-KW"/>
</dbReference>
<evidence type="ECO:0000313" key="3">
    <source>
        <dbReference type="Proteomes" id="UP000006695"/>
    </source>
</evidence>
<dbReference type="STRING" id="351605.Gura_3053"/>
<dbReference type="GO" id="GO:0008168">
    <property type="term" value="F:methyltransferase activity"/>
    <property type="evidence" value="ECO:0007669"/>
    <property type="project" value="UniProtKB-KW"/>
</dbReference>
<keyword evidence="3" id="KW-1185">Reference proteome</keyword>
<keyword evidence="2" id="KW-0489">Methyltransferase</keyword>
<gene>
    <name evidence="2" type="ordered locus">Gura_3053</name>
</gene>
<evidence type="ECO:0000313" key="2">
    <source>
        <dbReference type="EMBL" id="ABQ27224.1"/>
    </source>
</evidence>
<dbReference type="RefSeq" id="WP_011939891.1">
    <property type="nucleotide sequence ID" value="NC_009483.1"/>
</dbReference>
<dbReference type="InterPro" id="IPR029063">
    <property type="entry name" value="SAM-dependent_MTases_sf"/>
</dbReference>
<dbReference type="Proteomes" id="UP000006695">
    <property type="component" value="Chromosome"/>
</dbReference>
<dbReference type="Pfam" id="PF13489">
    <property type="entry name" value="Methyltransf_23"/>
    <property type="match status" value="1"/>
</dbReference>
<dbReference type="HOGENOM" id="CLU_068669_0_1_7"/>
<keyword evidence="1" id="KW-0812">Transmembrane</keyword>
<dbReference type="OrthoDB" id="9815644at2"/>
<dbReference type="SUPFAM" id="SSF53335">
    <property type="entry name" value="S-adenosyl-L-methionine-dependent methyltransferases"/>
    <property type="match status" value="1"/>
</dbReference>
<feature type="transmembrane region" description="Helical" evidence="1">
    <location>
        <begin position="288"/>
        <end position="314"/>
    </location>
</feature>
<dbReference type="CDD" id="cd02440">
    <property type="entry name" value="AdoMet_MTases"/>
    <property type="match status" value="1"/>
</dbReference>
<reference evidence="2 3" key="1">
    <citation type="submission" date="2007-05" db="EMBL/GenBank/DDBJ databases">
        <title>Complete sequence of Geobacter uraniireducens Rf4.</title>
        <authorList>
            <consortium name="US DOE Joint Genome Institute"/>
            <person name="Copeland A."/>
            <person name="Lucas S."/>
            <person name="Lapidus A."/>
            <person name="Barry K."/>
            <person name="Detter J.C."/>
            <person name="Glavina del Rio T."/>
            <person name="Hammon N."/>
            <person name="Israni S."/>
            <person name="Dalin E."/>
            <person name="Tice H."/>
            <person name="Pitluck S."/>
            <person name="Chertkov O."/>
            <person name="Brettin T."/>
            <person name="Bruce D."/>
            <person name="Han C."/>
            <person name="Schmutz J."/>
            <person name="Larimer F."/>
            <person name="Land M."/>
            <person name="Hauser L."/>
            <person name="Kyrpides N."/>
            <person name="Mikhailova N."/>
            <person name="Shelobolina E."/>
            <person name="Aklujkar M."/>
            <person name="Lovley D."/>
            <person name="Richardson P."/>
        </authorList>
    </citation>
    <scope>NUCLEOTIDE SEQUENCE [LARGE SCALE GENOMIC DNA]</scope>
    <source>
        <strain evidence="2 3">Rf4</strain>
    </source>
</reference>
<organism evidence="2 3">
    <name type="scientific">Geotalea uraniireducens (strain Rf4)</name>
    <name type="common">Geobacter uraniireducens</name>
    <dbReference type="NCBI Taxonomy" id="351605"/>
    <lineage>
        <taxon>Bacteria</taxon>
        <taxon>Pseudomonadati</taxon>
        <taxon>Thermodesulfobacteriota</taxon>
        <taxon>Desulfuromonadia</taxon>
        <taxon>Geobacterales</taxon>
        <taxon>Geobacteraceae</taxon>
        <taxon>Geotalea</taxon>
    </lineage>
</organism>
<keyword evidence="1" id="KW-1133">Transmembrane helix</keyword>
<protein>
    <submittedName>
        <fullName evidence="2">Methyltransferase type 12</fullName>
    </submittedName>
</protein>
<dbReference type="Gene3D" id="3.40.50.150">
    <property type="entry name" value="Vaccinia Virus protein VP39"/>
    <property type="match status" value="1"/>
</dbReference>
<dbReference type="EMBL" id="CP000698">
    <property type="protein sequence ID" value="ABQ27224.1"/>
    <property type="molecule type" value="Genomic_DNA"/>
</dbReference>
<sequence length="332" mass="36921">MNHSLSEPAECPICKVGSLVISYRATPLDYSGNHDYPILICSQCGYGKTGEIKQQPPNLYAGGCYDVREKAWHRLIKPLLSALEQGKLCYLGVNKEILGKKLLEIGCGKGRFLEVAKKHGVQVYGIEPSPRSFAFASDRLGSSVSPIGLKKIDEAPSFPSKFDYVMLWHVLEHLSDPGSVLSKIKEKLESDGRVVIAVPNFASFQARLGKSDWYHLDPPRHMHHFTPQSLHTLVVAKGYEVKKIFFNSLYQNFVGDLITLINKILPGNNVVFNGLRINRAYLDRFGAWGAWAMFIFGSALSLLIALPVLLFTLFSQLIGRSGTMVVIIKPTK</sequence>